<organism evidence="2 3">
    <name type="scientific">Phyllachora maydis</name>
    <dbReference type="NCBI Taxonomy" id="1825666"/>
    <lineage>
        <taxon>Eukaryota</taxon>
        <taxon>Fungi</taxon>
        <taxon>Dikarya</taxon>
        <taxon>Ascomycota</taxon>
        <taxon>Pezizomycotina</taxon>
        <taxon>Sordariomycetes</taxon>
        <taxon>Sordariomycetidae</taxon>
        <taxon>Phyllachorales</taxon>
        <taxon>Phyllachoraceae</taxon>
        <taxon>Phyllachora</taxon>
    </lineage>
</organism>
<dbReference type="AlphaFoldDB" id="A0AAD9I3N2"/>
<evidence type="ECO:0000313" key="3">
    <source>
        <dbReference type="Proteomes" id="UP001217918"/>
    </source>
</evidence>
<proteinExistence type="predicted"/>
<accession>A0AAD9I3N2</accession>
<gene>
    <name evidence="2" type="ORF">P8C59_004426</name>
</gene>
<dbReference type="EMBL" id="JAQQPM010000003">
    <property type="protein sequence ID" value="KAK2069882.1"/>
    <property type="molecule type" value="Genomic_DNA"/>
</dbReference>
<feature type="domain" description="DUF7053" evidence="1">
    <location>
        <begin position="7"/>
        <end position="179"/>
    </location>
</feature>
<comment type="caution">
    <text evidence="2">The sequence shown here is derived from an EMBL/GenBank/DDBJ whole genome shotgun (WGS) entry which is preliminary data.</text>
</comment>
<dbReference type="InterPro" id="IPR055481">
    <property type="entry name" value="DUF7053"/>
</dbReference>
<sequence length="188" mass="20290">MGFLDTEETTEHISDIDGAVTPDAAIAALHEHELFLRTDPFYLAHAALATGRHEVRLPDAIQAKLAHPAGAAGAPPTTVFFDHVDRVPGYAAKFMPGVSTTTTHYQFTDTTDGVYIHGFCGMNVLVVRTYEIVVGGQGSSGLRLVERVRVRCSKLLRGVVRSSIADNWHFFHEAFVAKMGGEVAAPAS</sequence>
<dbReference type="PANTHER" id="PTHR38117:SF1">
    <property type="entry name" value="DUF3074 DOMAIN-CONTAINING PROTEIN"/>
    <property type="match status" value="1"/>
</dbReference>
<evidence type="ECO:0000313" key="2">
    <source>
        <dbReference type="EMBL" id="KAK2069882.1"/>
    </source>
</evidence>
<keyword evidence="3" id="KW-1185">Reference proteome</keyword>
<dbReference type="Proteomes" id="UP001217918">
    <property type="component" value="Unassembled WGS sequence"/>
</dbReference>
<dbReference type="Pfam" id="PF23155">
    <property type="entry name" value="DUF7053"/>
    <property type="match status" value="1"/>
</dbReference>
<name>A0AAD9I3N2_9PEZI</name>
<protein>
    <recommendedName>
        <fullName evidence="1">DUF7053 domain-containing protein</fullName>
    </recommendedName>
</protein>
<dbReference type="PANTHER" id="PTHR38117">
    <property type="entry name" value="NACHT AND WD40 DOMAIN PROTEIN"/>
    <property type="match status" value="1"/>
</dbReference>
<evidence type="ECO:0000259" key="1">
    <source>
        <dbReference type="Pfam" id="PF23155"/>
    </source>
</evidence>
<reference evidence="2" key="1">
    <citation type="journal article" date="2023" name="Mol. Plant Microbe Interact.">
        <title>Elucidating the Obligate Nature and Biological Capacity of an Invasive Fungal Corn Pathogen.</title>
        <authorList>
            <person name="MacCready J.S."/>
            <person name="Roggenkamp E.M."/>
            <person name="Gdanetz K."/>
            <person name="Chilvers M.I."/>
        </authorList>
    </citation>
    <scope>NUCLEOTIDE SEQUENCE</scope>
    <source>
        <strain evidence="2">PM02</strain>
    </source>
</reference>